<feature type="transmembrane region" description="Helical" evidence="3">
    <location>
        <begin position="20"/>
        <end position="40"/>
    </location>
</feature>
<dbReference type="EMBL" id="CYZD01000017">
    <property type="protein sequence ID" value="CUO65512.1"/>
    <property type="molecule type" value="Genomic_DNA"/>
</dbReference>
<evidence type="ECO:0000256" key="1">
    <source>
        <dbReference type="ARBA" id="ARBA00022801"/>
    </source>
</evidence>
<protein>
    <submittedName>
        <fullName evidence="4">Glycosyl hydrolase family 3 C terminal domain</fullName>
    </submittedName>
</protein>
<proteinExistence type="predicted"/>
<organism evidence="4 5">
    <name type="scientific">Blautia obeum</name>
    <dbReference type="NCBI Taxonomy" id="40520"/>
    <lineage>
        <taxon>Bacteria</taxon>
        <taxon>Bacillati</taxon>
        <taxon>Bacillota</taxon>
        <taxon>Clostridia</taxon>
        <taxon>Lachnospirales</taxon>
        <taxon>Lachnospiraceae</taxon>
        <taxon>Blautia</taxon>
    </lineage>
</organism>
<dbReference type="GO" id="GO:0005975">
    <property type="term" value="P:carbohydrate metabolic process"/>
    <property type="evidence" value="ECO:0007669"/>
    <property type="project" value="InterPro"/>
</dbReference>
<feature type="region of interest" description="Disordered" evidence="2">
    <location>
        <begin position="183"/>
        <end position="202"/>
    </location>
</feature>
<feature type="transmembrane region" description="Helical" evidence="3">
    <location>
        <begin position="52"/>
        <end position="79"/>
    </location>
</feature>
<keyword evidence="3" id="KW-0812">Transmembrane</keyword>
<dbReference type="InterPro" id="IPR036881">
    <property type="entry name" value="Glyco_hydro_3_C_sf"/>
</dbReference>
<dbReference type="SUPFAM" id="SSF52279">
    <property type="entry name" value="Beta-D-glucan exohydrolase, C-terminal domain"/>
    <property type="match status" value="1"/>
</dbReference>
<accession>A0A174GS41</accession>
<name>A0A174GS41_9FIRM</name>
<sequence length="202" mass="21990">MISVEMEDVLAVLQLCKPYIIGIIAALVIGIVIMTACRRMSRDKRFLIRREAAIAMVLAVVVCVNMICFGPMATLIGLATGNGTLSDETNEEAAEAAEEIMEDGIVLLKNESLLPLNETKKLNIFGWESINPAYGGAGSGGINDLYDIVSLNQGLENAGFSINQDLVDFYNNYGADNPEMSIQKQSWTLPEPPADTYSDETY</sequence>
<keyword evidence="1 4" id="KW-0378">Hydrolase</keyword>
<dbReference type="AlphaFoldDB" id="A0A174GS41"/>
<evidence type="ECO:0000256" key="2">
    <source>
        <dbReference type="SAM" id="MobiDB-lite"/>
    </source>
</evidence>
<evidence type="ECO:0000256" key="3">
    <source>
        <dbReference type="SAM" id="Phobius"/>
    </source>
</evidence>
<evidence type="ECO:0000313" key="4">
    <source>
        <dbReference type="EMBL" id="CUO65512.1"/>
    </source>
</evidence>
<keyword evidence="3" id="KW-1133">Transmembrane helix</keyword>
<dbReference type="GO" id="GO:0004553">
    <property type="term" value="F:hydrolase activity, hydrolyzing O-glycosyl compounds"/>
    <property type="evidence" value="ECO:0007669"/>
    <property type="project" value="InterPro"/>
</dbReference>
<dbReference type="Proteomes" id="UP000095409">
    <property type="component" value="Unassembled WGS sequence"/>
</dbReference>
<keyword evidence="3" id="KW-0472">Membrane</keyword>
<dbReference type="Gene3D" id="3.40.50.1700">
    <property type="entry name" value="Glycoside hydrolase family 3 C-terminal domain"/>
    <property type="match status" value="1"/>
</dbReference>
<reference evidence="4 5" key="1">
    <citation type="submission" date="2015-09" db="EMBL/GenBank/DDBJ databases">
        <authorList>
            <consortium name="Pathogen Informatics"/>
        </authorList>
    </citation>
    <scope>NUCLEOTIDE SEQUENCE [LARGE SCALE GENOMIC DNA]</scope>
    <source>
        <strain evidence="4 5">2789STDY5608837</strain>
    </source>
</reference>
<evidence type="ECO:0000313" key="5">
    <source>
        <dbReference type="Proteomes" id="UP000095409"/>
    </source>
</evidence>
<gene>
    <name evidence="4" type="ORF">ERS852394_02688</name>
</gene>